<dbReference type="VEuPathDB" id="TrichDB:TRFO_12977"/>
<dbReference type="InterPro" id="IPR036770">
    <property type="entry name" value="Ankyrin_rpt-contain_sf"/>
</dbReference>
<dbReference type="InterPro" id="IPR002110">
    <property type="entry name" value="Ankyrin_rpt"/>
</dbReference>
<dbReference type="PANTHER" id="PTHR24198:SF165">
    <property type="entry name" value="ANKYRIN REPEAT-CONTAINING PROTEIN-RELATED"/>
    <property type="match status" value="1"/>
</dbReference>
<keyword evidence="1" id="KW-0677">Repeat</keyword>
<evidence type="ECO:0000256" key="1">
    <source>
        <dbReference type="ARBA" id="ARBA00022737"/>
    </source>
</evidence>
<feature type="repeat" description="ANK" evidence="3">
    <location>
        <begin position="857"/>
        <end position="877"/>
    </location>
</feature>
<keyword evidence="2 3" id="KW-0040">ANK repeat</keyword>
<dbReference type="RefSeq" id="XP_068369854.1">
    <property type="nucleotide sequence ID" value="XM_068496961.1"/>
</dbReference>
<keyword evidence="5" id="KW-1185">Reference proteome</keyword>
<dbReference type="Gene3D" id="1.25.40.20">
    <property type="entry name" value="Ankyrin repeat-containing domain"/>
    <property type="match status" value="2"/>
</dbReference>
<reference evidence="4" key="1">
    <citation type="submission" date="2016-10" db="EMBL/GenBank/DDBJ databases">
        <authorList>
            <person name="Benchimol M."/>
            <person name="Almeida L.G."/>
            <person name="Vasconcelos A.T."/>
            <person name="Perreira-Neves A."/>
            <person name="Rosa I.A."/>
            <person name="Tasca T."/>
            <person name="Bogo M.R."/>
            <person name="de Souza W."/>
        </authorList>
    </citation>
    <scope>NUCLEOTIDE SEQUENCE [LARGE SCALE GENOMIC DNA]</scope>
    <source>
        <strain evidence="4">K</strain>
    </source>
</reference>
<sequence length="917" mass="105861">MLPIWAHNLKDTTKKKIKLIINGQEISVSQSIAENVSPFIKFQLSRFKNENGIPMIIPHFFDYQLVQNVFSETPVTFTPSNALGLLLLSKSFQILSLENQSIQYLSGCLSNSTGLVNSNSGDSIMDQPPNASIRTKSGTNRQYSNNSSNIVFPLDDITNETSNTKINGNLSVIEETLYSQIQIEKYLLNINKNNFDQTVQNILDLSHQASHLAICRTFISVFVARPKNVELNLQLFTSINDRDPEFFRSLKIVLFAQFNEMTDNNWTKDTFYEVCFLIHYIMKNGGKNENFFLSIPPVKLYHFQNDYDHFCIIQDITKLDAIQSQNYWLKRYLINDDFDRFSNAMKNPIMKNNYKYKIPASPNETISFLHYDLELVCIAAFFGSIKCFRYILLKIGRDIPDGLANYAVSGGNIEIVKLCESSRCDFSQSFKYAIEFNHSEIIEWLIEEKQEILGIKDEDITKFVFRFRNLQMIDSLIRNRSITDNFLVSALKYYNITSAKWFIEQNFVNEKKSLNYLDEYNCTPLFYACQYGLAKTLKLLLEQKLINPNKKCNDFSPFQYCLIRNKKDLAKIFLDKKLNLKLALHENIKDEDLTPFIYCVDNGQLDIAKLILSFQKVDHQTKNQAEQILPKFSKNNETKKVKMILKLKGIDYDCNNKSGETPFFYAVQNKNVKIAKMLLRYANGIEKKNKSNRTYDIAIKSINEDMLANLEPPIIIDKLADVYFLIEMFRSNDMDLIMKTINEKRIDYHKCISIHRENPLHIACLNRNLPLVKKLLTLSPDLINITDDEGDTPLHMAISVGSFEIAKLLIDSKANVYITDNSGNYPIHTAARCGQNQIFEYLLKNDPQLGYLINQKNGYTPLHYACMCNNYAMVNILKATPVVDIHILDHKGFEAYRYTSRKKIVRLLTNNPSGTKC</sequence>
<evidence type="ECO:0000313" key="4">
    <source>
        <dbReference type="EMBL" id="OHT16718.1"/>
    </source>
</evidence>
<dbReference type="EMBL" id="MLAK01000078">
    <property type="protein sequence ID" value="OHT16718.1"/>
    <property type="molecule type" value="Genomic_DNA"/>
</dbReference>
<evidence type="ECO:0000313" key="5">
    <source>
        <dbReference type="Proteomes" id="UP000179807"/>
    </source>
</evidence>
<dbReference type="SMART" id="SM00248">
    <property type="entry name" value="ANK"/>
    <property type="match status" value="10"/>
</dbReference>
<dbReference type="Pfam" id="PF00023">
    <property type="entry name" value="Ank"/>
    <property type="match status" value="2"/>
</dbReference>
<dbReference type="SUPFAM" id="SSF48403">
    <property type="entry name" value="Ankyrin repeat"/>
    <property type="match status" value="2"/>
</dbReference>
<dbReference type="Pfam" id="PF12796">
    <property type="entry name" value="Ank_2"/>
    <property type="match status" value="2"/>
</dbReference>
<comment type="caution">
    <text evidence="4">The sequence shown here is derived from an EMBL/GenBank/DDBJ whole genome shotgun (WGS) entry which is preliminary data.</text>
</comment>
<feature type="repeat" description="ANK" evidence="3">
    <location>
        <begin position="658"/>
        <end position="690"/>
    </location>
</feature>
<organism evidence="4 5">
    <name type="scientific">Tritrichomonas foetus</name>
    <dbReference type="NCBI Taxonomy" id="1144522"/>
    <lineage>
        <taxon>Eukaryota</taxon>
        <taxon>Metamonada</taxon>
        <taxon>Parabasalia</taxon>
        <taxon>Tritrichomonadida</taxon>
        <taxon>Tritrichomonadidae</taxon>
        <taxon>Tritrichomonas</taxon>
    </lineage>
</organism>
<evidence type="ECO:0000256" key="3">
    <source>
        <dbReference type="PROSITE-ProRule" id="PRU00023"/>
    </source>
</evidence>
<proteinExistence type="predicted"/>
<dbReference type="OrthoDB" id="2121094at2759"/>
<dbReference type="PROSITE" id="PS50088">
    <property type="entry name" value="ANK_REPEAT"/>
    <property type="match status" value="3"/>
</dbReference>
<name>A0A1J4L438_9EUKA</name>
<dbReference type="PANTHER" id="PTHR24198">
    <property type="entry name" value="ANKYRIN REPEAT AND PROTEIN KINASE DOMAIN-CONTAINING PROTEIN"/>
    <property type="match status" value="1"/>
</dbReference>
<dbReference type="Proteomes" id="UP000179807">
    <property type="component" value="Unassembled WGS sequence"/>
</dbReference>
<dbReference type="AlphaFoldDB" id="A0A1J4L438"/>
<feature type="repeat" description="ANK" evidence="3">
    <location>
        <begin position="789"/>
        <end position="821"/>
    </location>
</feature>
<dbReference type="GeneID" id="94831665"/>
<dbReference type="Pfam" id="PF13606">
    <property type="entry name" value="Ank_3"/>
    <property type="match status" value="1"/>
</dbReference>
<gene>
    <name evidence="4" type="ORF">TRFO_12977</name>
</gene>
<dbReference type="PROSITE" id="PS50297">
    <property type="entry name" value="ANK_REP_REGION"/>
    <property type="match status" value="2"/>
</dbReference>
<evidence type="ECO:0000256" key="2">
    <source>
        <dbReference type="ARBA" id="ARBA00023043"/>
    </source>
</evidence>
<protein>
    <submittedName>
        <fullName evidence="4">Uncharacterized protein</fullName>
    </submittedName>
</protein>
<accession>A0A1J4L438</accession>